<protein>
    <submittedName>
        <fullName evidence="1">Uncharacterized protein</fullName>
    </submittedName>
</protein>
<organism evidence="1 2">
    <name type="scientific">Scortum barcoo</name>
    <name type="common">barcoo grunter</name>
    <dbReference type="NCBI Taxonomy" id="214431"/>
    <lineage>
        <taxon>Eukaryota</taxon>
        <taxon>Metazoa</taxon>
        <taxon>Chordata</taxon>
        <taxon>Craniata</taxon>
        <taxon>Vertebrata</taxon>
        <taxon>Euteleostomi</taxon>
        <taxon>Actinopterygii</taxon>
        <taxon>Neopterygii</taxon>
        <taxon>Teleostei</taxon>
        <taxon>Neoteleostei</taxon>
        <taxon>Acanthomorphata</taxon>
        <taxon>Eupercaria</taxon>
        <taxon>Centrarchiformes</taxon>
        <taxon>Terapontoidei</taxon>
        <taxon>Terapontidae</taxon>
        <taxon>Scortum</taxon>
    </lineage>
</organism>
<keyword evidence="2" id="KW-1185">Reference proteome</keyword>
<proteinExistence type="predicted"/>
<accession>A0ACB8V8Y6</accession>
<dbReference type="Proteomes" id="UP000831701">
    <property type="component" value="Chromosome 24"/>
</dbReference>
<evidence type="ECO:0000313" key="1">
    <source>
        <dbReference type="EMBL" id="KAI3351703.1"/>
    </source>
</evidence>
<evidence type="ECO:0000313" key="2">
    <source>
        <dbReference type="Proteomes" id="UP000831701"/>
    </source>
</evidence>
<reference evidence="1" key="1">
    <citation type="submission" date="2022-04" db="EMBL/GenBank/DDBJ databases">
        <title>Jade perch genome.</title>
        <authorList>
            <person name="Chao B."/>
        </authorList>
    </citation>
    <scope>NUCLEOTIDE SEQUENCE</scope>
    <source>
        <strain evidence="1">CB-2022</strain>
    </source>
</reference>
<name>A0ACB8V8Y6_9TELE</name>
<sequence length="507" mass="58019">MCSRHPACCLCDPQGPDDTDLCPQCRPHISSDEFKDLLRLAHIIGNCRECEQAAEGSFFSQCYNSVKQSAYEGFCLFPVKVGFVGKEDNDFQDYTNRSELSQRQQEDLTKRWTMSLPPRVVHKRRATITDLPLYYSGHLLKKYSKEKEFKKYYGELRGTTLFLYKDDTQDTYTEKLDLEQLKSMELESRYQKKALTVFSLVLPTMEVQLKQITKITAVFVTVQMDSPDSGEEWRSYILTVIKKQIPSKLQLLPGQILQLQEVLAHERRRNLPMPRPPLPPRPSFLLSDVPVCFLNVTRQEAEQMLETNPEHGAIILRPSTVAKNYAVTLRQGTPRGSVMRHYRVTSTNSGFVIDLETPVTVSSLNDVLKYFLEKTEYRLHPYMPSQPYDTHIDVSPAPQCINIGSAASKTVPKAQVAPMMRSQTKEELLPPATKQEEGEYVVLDDHIPDDHNPKLVQLDGAFQDFLKLQRGIICIENDKVEGNVYQNQISEKSPSSKVQWTTERSTE</sequence>
<dbReference type="EMBL" id="CM041554">
    <property type="protein sequence ID" value="KAI3351703.1"/>
    <property type="molecule type" value="Genomic_DNA"/>
</dbReference>
<comment type="caution">
    <text evidence="1">The sequence shown here is derived from an EMBL/GenBank/DDBJ whole genome shotgun (WGS) entry which is preliminary data.</text>
</comment>
<gene>
    <name evidence="1" type="ORF">L3Q82_020544</name>
</gene>